<comment type="similarity">
    <text evidence="1">Belongs to the TRAPP small subunits family. Sedlin subfamily.</text>
</comment>
<dbReference type="SUPFAM" id="SSF64356">
    <property type="entry name" value="SNARE-like"/>
    <property type="match status" value="1"/>
</dbReference>
<dbReference type="AlphaFoldDB" id="A0A7S3JXJ4"/>
<dbReference type="GO" id="GO:0005737">
    <property type="term" value="C:cytoplasm"/>
    <property type="evidence" value="ECO:0007669"/>
    <property type="project" value="GOC"/>
</dbReference>
<sequence length="233" mass="25565">MPPQAVTQQATATTVPPSASSTRGGRSSVAAAICVLGKKNNPIFLRCIEAYDEKRMYFESLVFCSMDIVDECIERKAHVHDRYLGFLCPIDEYQVFGYMTSTHIKFMVILFDENLVQESDLREFFRQAHNAYIAHMLNPFNPIDADQISSQRFITSIDNAVESCLEKPAPSQQGGSLPQSNATSSRRTVSTKTMTSPATHTSSQQPNKKIDALPRPGGGAISSSTVSPSTVPP</sequence>
<dbReference type="GO" id="GO:0006888">
    <property type="term" value="P:endoplasmic reticulum to Golgi vesicle-mediated transport"/>
    <property type="evidence" value="ECO:0007669"/>
    <property type="project" value="InterPro"/>
</dbReference>
<dbReference type="Pfam" id="PF04628">
    <property type="entry name" value="Sedlin_N"/>
    <property type="match status" value="1"/>
</dbReference>
<evidence type="ECO:0000256" key="3">
    <source>
        <dbReference type="SAM" id="MobiDB-lite"/>
    </source>
</evidence>
<dbReference type="Gene3D" id="3.30.450.70">
    <property type="match status" value="1"/>
</dbReference>
<proteinExistence type="inferred from homology"/>
<dbReference type="PANTHER" id="PTHR12403">
    <property type="entry name" value="TRAFFICKING PROTEIN PARTICLE COMPLEX SUBUNIT 2"/>
    <property type="match status" value="1"/>
</dbReference>
<feature type="region of interest" description="Disordered" evidence="3">
    <location>
        <begin position="166"/>
        <end position="233"/>
    </location>
</feature>
<feature type="compositionally biased region" description="Low complexity" evidence="3">
    <location>
        <begin position="222"/>
        <end position="233"/>
    </location>
</feature>
<accession>A0A7S3JXJ4</accession>
<dbReference type="InterPro" id="IPR011012">
    <property type="entry name" value="Longin-like_dom_sf"/>
</dbReference>
<feature type="compositionally biased region" description="Polar residues" evidence="3">
    <location>
        <begin position="170"/>
        <end position="207"/>
    </location>
</feature>
<name>A0A7S3JXJ4_9STRA</name>
<gene>
    <name evidence="4" type="ORF">ALAG00032_LOCUS7455</name>
</gene>
<dbReference type="InterPro" id="IPR006722">
    <property type="entry name" value="Sedlin"/>
</dbReference>
<evidence type="ECO:0000256" key="1">
    <source>
        <dbReference type="ARBA" id="ARBA00006626"/>
    </source>
</evidence>
<dbReference type="CDD" id="cd14854">
    <property type="entry name" value="TRAPPC2L"/>
    <property type="match status" value="1"/>
</dbReference>
<protein>
    <recommendedName>
        <fullName evidence="2">Trafficking protein particle complex subunit 2-like protein</fullName>
    </recommendedName>
</protein>
<organism evidence="4">
    <name type="scientific">Aureoumbra lagunensis</name>
    <dbReference type="NCBI Taxonomy" id="44058"/>
    <lineage>
        <taxon>Eukaryota</taxon>
        <taxon>Sar</taxon>
        <taxon>Stramenopiles</taxon>
        <taxon>Ochrophyta</taxon>
        <taxon>Pelagophyceae</taxon>
        <taxon>Pelagomonadales</taxon>
        <taxon>Aureoumbra</taxon>
    </lineage>
</organism>
<evidence type="ECO:0000313" key="4">
    <source>
        <dbReference type="EMBL" id="CAE0366707.1"/>
    </source>
</evidence>
<feature type="compositionally biased region" description="Low complexity" evidence="3">
    <location>
        <begin position="1"/>
        <end position="22"/>
    </location>
</feature>
<feature type="region of interest" description="Disordered" evidence="3">
    <location>
        <begin position="1"/>
        <end position="25"/>
    </location>
</feature>
<evidence type="ECO:0000256" key="2">
    <source>
        <dbReference type="ARBA" id="ARBA00024408"/>
    </source>
</evidence>
<reference evidence="4" key="1">
    <citation type="submission" date="2021-01" db="EMBL/GenBank/DDBJ databases">
        <authorList>
            <person name="Corre E."/>
            <person name="Pelletier E."/>
            <person name="Niang G."/>
            <person name="Scheremetjew M."/>
            <person name="Finn R."/>
            <person name="Kale V."/>
            <person name="Holt S."/>
            <person name="Cochrane G."/>
            <person name="Meng A."/>
            <person name="Brown T."/>
            <person name="Cohen L."/>
        </authorList>
    </citation>
    <scope>NUCLEOTIDE SEQUENCE</scope>
    <source>
        <strain evidence="4">CCMP1510</strain>
    </source>
</reference>
<dbReference type="EMBL" id="HBIJ01010900">
    <property type="protein sequence ID" value="CAE0366707.1"/>
    <property type="molecule type" value="Transcribed_RNA"/>
</dbReference>
<dbReference type="InterPro" id="IPR044760">
    <property type="entry name" value="TRAPPC2L"/>
</dbReference>